<dbReference type="InterPro" id="IPR039421">
    <property type="entry name" value="Type_1_exporter"/>
</dbReference>
<dbReference type="Proteomes" id="UP001152518">
    <property type="component" value="Unassembled WGS sequence"/>
</dbReference>
<dbReference type="Gene3D" id="3.40.50.300">
    <property type="entry name" value="P-loop containing nucleotide triphosphate hydrolases"/>
    <property type="match status" value="1"/>
</dbReference>
<dbReference type="PANTHER" id="PTHR24221:SF632">
    <property type="entry name" value="ATP-DEPENDENT LIPID A-CORE FLIPPASE"/>
    <property type="match status" value="1"/>
</dbReference>
<comment type="caution">
    <text evidence="8">The sequence shown here is derived from an EMBL/GenBank/DDBJ whole genome shotgun (WGS) entry which is preliminary data.</text>
</comment>
<feature type="domain" description="ABC transmembrane type-1" evidence="7">
    <location>
        <begin position="17"/>
        <end position="290"/>
    </location>
</feature>
<dbReference type="Pfam" id="PF00005">
    <property type="entry name" value="ABC_tran"/>
    <property type="match status" value="1"/>
</dbReference>
<feature type="domain" description="ABC transporter" evidence="6">
    <location>
        <begin position="325"/>
        <end position="549"/>
    </location>
</feature>
<dbReference type="InterPro" id="IPR003439">
    <property type="entry name" value="ABC_transporter-like_ATP-bd"/>
</dbReference>
<dbReference type="PROSITE" id="PS50929">
    <property type="entry name" value="ABC_TM1F"/>
    <property type="match status" value="1"/>
</dbReference>
<dbReference type="PANTHER" id="PTHR24221">
    <property type="entry name" value="ATP-BINDING CASSETTE SUB-FAMILY B"/>
    <property type="match status" value="1"/>
</dbReference>
<dbReference type="PROSITE" id="PS50893">
    <property type="entry name" value="ABC_TRANSPORTER_2"/>
    <property type="match status" value="1"/>
</dbReference>
<reference evidence="8" key="2">
    <citation type="submission" date="2019-04" db="EMBL/GenBank/DDBJ databases">
        <authorList>
            <person name="Zou H."/>
        </authorList>
    </citation>
    <scope>NUCLEOTIDE SEQUENCE</scope>
    <source>
        <strain evidence="8">2015oxa</strain>
    </source>
</reference>
<protein>
    <submittedName>
        <fullName evidence="8">ATP-binding cassette domain-containing protein</fullName>
    </submittedName>
</protein>
<feature type="transmembrane region" description="Helical" evidence="5">
    <location>
        <begin position="14"/>
        <end position="35"/>
    </location>
</feature>
<comment type="subcellular location">
    <subcellularLocation>
        <location evidence="1">Cell membrane</location>
        <topology evidence="1">Multi-pass membrane protein</topology>
    </subcellularLocation>
</comment>
<dbReference type="InterPro" id="IPR036640">
    <property type="entry name" value="ABC1_TM_sf"/>
</dbReference>
<dbReference type="InterPro" id="IPR011527">
    <property type="entry name" value="ABC1_TM_dom"/>
</dbReference>
<dbReference type="Gene3D" id="1.20.1560.10">
    <property type="entry name" value="ABC transporter type 1, transmembrane domain"/>
    <property type="match status" value="1"/>
</dbReference>
<reference evidence="8" key="1">
    <citation type="journal article" date="2019" name="Int J Environ Res Public Health">
        <title>Characterization of Chromosome-Mediated BlaOXA-894 in Shewanella xiamenensis Isolated from Pig Wastewater.</title>
        <authorList>
            <person name="Zou H."/>
            <person name="Zhou Z."/>
            <person name="Xia H."/>
            <person name="Zhao Q."/>
            <person name="Li X."/>
        </authorList>
    </citation>
    <scope>NUCLEOTIDE SEQUENCE</scope>
    <source>
        <strain evidence="8">2015oxa</strain>
    </source>
</reference>
<accession>A0AAW6QZK6</accession>
<dbReference type="Pfam" id="PF00664">
    <property type="entry name" value="ABC_membrane"/>
    <property type="match status" value="1"/>
</dbReference>
<dbReference type="SUPFAM" id="SSF90123">
    <property type="entry name" value="ABC transporter transmembrane region"/>
    <property type="match status" value="1"/>
</dbReference>
<evidence type="ECO:0000259" key="7">
    <source>
        <dbReference type="PROSITE" id="PS50929"/>
    </source>
</evidence>
<evidence type="ECO:0000256" key="5">
    <source>
        <dbReference type="SAM" id="Phobius"/>
    </source>
</evidence>
<evidence type="ECO:0000256" key="1">
    <source>
        <dbReference type="ARBA" id="ARBA00004651"/>
    </source>
</evidence>
<dbReference type="RefSeq" id="WP_279255548.1">
    <property type="nucleotide sequence ID" value="NZ_JAMLGA010000002.1"/>
</dbReference>
<gene>
    <name evidence="8" type="ORF">E2650_16295</name>
</gene>
<keyword evidence="2 5" id="KW-0812">Transmembrane</keyword>
<dbReference type="FunFam" id="3.40.50.300:FF:005832">
    <property type="entry name" value="Type I secretion system ATPase subunit HlyB family"/>
    <property type="match status" value="1"/>
</dbReference>
<proteinExistence type="predicted"/>
<dbReference type="AlphaFoldDB" id="A0AAW6QZK6"/>
<sequence length="549" mass="59595">MIESLRLLAQHKSFSELLLSSTLINVLSLALPFTMLQIYDRILPNEAYGTASVLAIGVGIAILLELLLRYTRSWLLALNASNYELQTTTQFVDRLMKADYHHVEQLGSGKILQGITSIATMREIYSGQAAVALMDFPFVIIFLALVAYIGGPLVFIPILVWGIAGIGVWQIGKKLSVATRELAISDDERTRLLILVLSGLTTAKSLALESRITYAYKKINYQRLAQQNEVDWLSSKLQEWIQGASQATTLALVLIGCFEVLNGDLTTGGLAACSILAGRAVAPLSAIGSLKAKFVTAQSAMQDVNEIIASPPESLNGTQVYHQKLPSGPIEFEQVSAQQTGAKLKHINLTIPAGSLVTVTSNPLTHASLLLSTVGGYHQVSEGTIKIDSIPLSEHDPLEYRQSISYVPPWATLFAGSILDNLTLFRHEREAYAMVLADKLGLSATIAQLPAGYQTLVGNNDNQMLNQGAIKLITIVRALAQSPSILLLDEPMVSLDADSQQRLLALLLELKNHITLIVASYFTEITAISDYRIHISSQGDATMSSNGEL</sequence>
<dbReference type="GO" id="GO:0005886">
    <property type="term" value="C:plasma membrane"/>
    <property type="evidence" value="ECO:0007669"/>
    <property type="project" value="UniProtKB-SubCell"/>
</dbReference>
<keyword evidence="3 5" id="KW-1133">Transmembrane helix</keyword>
<dbReference type="GO" id="GO:0005524">
    <property type="term" value="F:ATP binding"/>
    <property type="evidence" value="ECO:0007669"/>
    <property type="project" value="UniProtKB-KW"/>
</dbReference>
<keyword evidence="4 5" id="KW-0472">Membrane</keyword>
<evidence type="ECO:0000256" key="4">
    <source>
        <dbReference type="ARBA" id="ARBA00023136"/>
    </source>
</evidence>
<dbReference type="InterPro" id="IPR027417">
    <property type="entry name" value="P-loop_NTPase"/>
</dbReference>
<evidence type="ECO:0000256" key="2">
    <source>
        <dbReference type="ARBA" id="ARBA00022692"/>
    </source>
</evidence>
<dbReference type="SUPFAM" id="SSF52540">
    <property type="entry name" value="P-loop containing nucleoside triphosphate hydrolases"/>
    <property type="match status" value="1"/>
</dbReference>
<evidence type="ECO:0000256" key="3">
    <source>
        <dbReference type="ARBA" id="ARBA00022989"/>
    </source>
</evidence>
<dbReference type="GO" id="GO:0140359">
    <property type="term" value="F:ABC-type transporter activity"/>
    <property type="evidence" value="ECO:0007669"/>
    <property type="project" value="InterPro"/>
</dbReference>
<keyword evidence="8" id="KW-0547">Nucleotide-binding</keyword>
<organism evidence="8">
    <name type="scientific">Shewanella xiamenensis</name>
    <dbReference type="NCBI Taxonomy" id="332186"/>
    <lineage>
        <taxon>Bacteria</taxon>
        <taxon>Pseudomonadati</taxon>
        <taxon>Pseudomonadota</taxon>
        <taxon>Gammaproteobacteria</taxon>
        <taxon>Alteromonadales</taxon>
        <taxon>Shewanellaceae</taxon>
        <taxon>Shewanella</taxon>
    </lineage>
</organism>
<evidence type="ECO:0000313" key="8">
    <source>
        <dbReference type="EMBL" id="MDG5901418.1"/>
    </source>
</evidence>
<keyword evidence="8" id="KW-0067">ATP-binding</keyword>
<feature type="transmembrane region" description="Helical" evidence="5">
    <location>
        <begin position="47"/>
        <end position="68"/>
    </location>
</feature>
<dbReference type="GO" id="GO:0016887">
    <property type="term" value="F:ATP hydrolysis activity"/>
    <property type="evidence" value="ECO:0007669"/>
    <property type="project" value="InterPro"/>
</dbReference>
<evidence type="ECO:0000259" key="6">
    <source>
        <dbReference type="PROSITE" id="PS50893"/>
    </source>
</evidence>
<name>A0AAW6QZK6_9GAMM</name>
<dbReference type="GO" id="GO:0034040">
    <property type="term" value="F:ATPase-coupled lipid transmembrane transporter activity"/>
    <property type="evidence" value="ECO:0007669"/>
    <property type="project" value="TreeGrafter"/>
</dbReference>
<dbReference type="EMBL" id="SUNE01000013">
    <property type="protein sequence ID" value="MDG5901418.1"/>
    <property type="molecule type" value="Genomic_DNA"/>
</dbReference>